<gene>
    <name evidence="3" type="ORF">AVEN_244373_1</name>
    <name evidence="2" type="ORF">AVEN_260541_1</name>
</gene>
<evidence type="ECO:0000313" key="3">
    <source>
        <dbReference type="EMBL" id="GBN78884.1"/>
    </source>
</evidence>
<dbReference type="Proteomes" id="UP000499080">
    <property type="component" value="Unassembled WGS sequence"/>
</dbReference>
<protein>
    <submittedName>
        <fullName evidence="3">Uncharacterized protein</fullName>
    </submittedName>
</protein>
<evidence type="ECO:0000313" key="2">
    <source>
        <dbReference type="EMBL" id="GBN78879.1"/>
    </source>
</evidence>
<evidence type="ECO:0000256" key="1">
    <source>
        <dbReference type="SAM" id="MobiDB-lite"/>
    </source>
</evidence>
<evidence type="ECO:0000313" key="4">
    <source>
        <dbReference type="Proteomes" id="UP000499080"/>
    </source>
</evidence>
<dbReference type="EMBL" id="BGPR01018334">
    <property type="protein sequence ID" value="GBN78884.1"/>
    <property type="molecule type" value="Genomic_DNA"/>
</dbReference>
<organism evidence="3 4">
    <name type="scientific">Araneus ventricosus</name>
    <name type="common">Orbweaver spider</name>
    <name type="synonym">Epeira ventricosa</name>
    <dbReference type="NCBI Taxonomy" id="182803"/>
    <lineage>
        <taxon>Eukaryota</taxon>
        <taxon>Metazoa</taxon>
        <taxon>Ecdysozoa</taxon>
        <taxon>Arthropoda</taxon>
        <taxon>Chelicerata</taxon>
        <taxon>Arachnida</taxon>
        <taxon>Araneae</taxon>
        <taxon>Araneomorphae</taxon>
        <taxon>Entelegynae</taxon>
        <taxon>Araneoidea</taxon>
        <taxon>Araneidae</taxon>
        <taxon>Araneus</taxon>
    </lineage>
</organism>
<accession>A0A4Y2RSQ7</accession>
<proteinExistence type="predicted"/>
<dbReference type="AlphaFoldDB" id="A0A4Y2RSQ7"/>
<reference evidence="3 4" key="1">
    <citation type="journal article" date="2019" name="Sci. Rep.">
        <title>Orb-weaving spider Araneus ventricosus genome elucidates the spidroin gene catalogue.</title>
        <authorList>
            <person name="Kono N."/>
            <person name="Nakamura H."/>
            <person name="Ohtoshi R."/>
            <person name="Moran D.A.P."/>
            <person name="Shinohara A."/>
            <person name="Yoshida Y."/>
            <person name="Fujiwara M."/>
            <person name="Mori M."/>
            <person name="Tomita M."/>
            <person name="Arakawa K."/>
        </authorList>
    </citation>
    <scope>NUCLEOTIDE SEQUENCE [LARGE SCALE GENOMIC DNA]</scope>
</reference>
<sequence>MALSKVFPPNDLRKQEKNVLSNVKNSEVIALITVKEPFFVSIQSISFSYRNNSGDSGAYPSSSSSRDCNPAPISIQSDPAEFPSIRPDPAGLVTSKLFCLFIPKSTV</sequence>
<comment type="caution">
    <text evidence="3">The sequence shown here is derived from an EMBL/GenBank/DDBJ whole genome shotgun (WGS) entry which is preliminary data.</text>
</comment>
<keyword evidence="4" id="KW-1185">Reference proteome</keyword>
<feature type="region of interest" description="Disordered" evidence="1">
    <location>
        <begin position="50"/>
        <end position="82"/>
    </location>
</feature>
<dbReference type="EMBL" id="BGPR01018333">
    <property type="protein sequence ID" value="GBN78879.1"/>
    <property type="molecule type" value="Genomic_DNA"/>
</dbReference>
<name>A0A4Y2RSQ7_ARAVE</name>